<organism evidence="1 2">
    <name type="scientific">Geodermatophilus aquaeductus</name>
    <dbReference type="NCBI Taxonomy" id="1564161"/>
    <lineage>
        <taxon>Bacteria</taxon>
        <taxon>Bacillati</taxon>
        <taxon>Actinomycetota</taxon>
        <taxon>Actinomycetes</taxon>
        <taxon>Geodermatophilales</taxon>
        <taxon>Geodermatophilaceae</taxon>
        <taxon>Geodermatophilus</taxon>
    </lineage>
</organism>
<name>A0A521FQQ5_9ACTN</name>
<evidence type="ECO:0000313" key="1">
    <source>
        <dbReference type="EMBL" id="SMO98523.1"/>
    </source>
</evidence>
<evidence type="ECO:0000313" key="2">
    <source>
        <dbReference type="Proteomes" id="UP000317484"/>
    </source>
</evidence>
<keyword evidence="2" id="KW-1185">Reference proteome</keyword>
<dbReference type="EMBL" id="FXTJ01000013">
    <property type="protein sequence ID" value="SMO98523.1"/>
    <property type="molecule type" value="Genomic_DNA"/>
</dbReference>
<dbReference type="RefSeq" id="WP_142460745.1">
    <property type="nucleotide sequence ID" value="NZ_FXTJ01000013.1"/>
</dbReference>
<sequence>MPDDRPSGLVEGLVRVQSRPVVGPLARQSALLLSVDIGLGSSGVDHVRRGTVVAANAVHGGSTGGVENRAGAYVREMADSCESGHDN</sequence>
<proteinExistence type="predicted"/>
<protein>
    <submittedName>
        <fullName evidence="1">Uncharacterized protein</fullName>
    </submittedName>
</protein>
<accession>A0A521FQQ5</accession>
<dbReference type="Proteomes" id="UP000317484">
    <property type="component" value="Unassembled WGS sequence"/>
</dbReference>
<dbReference type="AlphaFoldDB" id="A0A521FQQ5"/>
<gene>
    <name evidence="1" type="ORF">SAMN06273567_11396</name>
</gene>
<reference evidence="1 2" key="1">
    <citation type="submission" date="2017-05" db="EMBL/GenBank/DDBJ databases">
        <authorList>
            <person name="Varghese N."/>
            <person name="Submissions S."/>
        </authorList>
    </citation>
    <scope>NUCLEOTIDE SEQUENCE [LARGE SCALE GENOMIC DNA]</scope>
    <source>
        <strain evidence="1 2">DSM 46834</strain>
    </source>
</reference>